<evidence type="ECO:0000313" key="3">
    <source>
        <dbReference type="Proteomes" id="UP000002402"/>
    </source>
</evidence>
<gene>
    <name evidence="2" type="ordered locus">MXAN_0383</name>
</gene>
<dbReference type="Gene3D" id="1.10.443.10">
    <property type="entry name" value="Intergrase catalytic core"/>
    <property type="match status" value="1"/>
</dbReference>
<sequence>MSTAVACESTGWMLGSGAALVKSDSSGLGIGNTDRDEGGSGCSRRTRRAIWRWVTDAIKEHRHLRGPYVFCLDDGKPLTAHRMDRPLQHSLRRAGITREVGIIGWLDLRHTDASHLAMRGVPRRSAEGHSGSMGHTPPST</sequence>
<dbReference type="HOGENOM" id="CLU_1833007_0_0_7"/>
<dbReference type="eggNOG" id="COG0582">
    <property type="taxonomic scope" value="Bacteria"/>
</dbReference>
<reference evidence="2 3" key="1">
    <citation type="journal article" date="2006" name="Proc. Natl. Acad. Sci. U.S.A.">
        <title>Evolution of sensory complexity recorded in a myxobacterial genome.</title>
        <authorList>
            <person name="Goldman B.S."/>
            <person name="Nierman W.C."/>
            <person name="Kaiser D."/>
            <person name="Slater S.C."/>
            <person name="Durkin A.S."/>
            <person name="Eisen J.A."/>
            <person name="Ronning C.M."/>
            <person name="Barbazuk W.B."/>
            <person name="Blanchard M."/>
            <person name="Field C."/>
            <person name="Halling C."/>
            <person name="Hinkle G."/>
            <person name="Iartchuk O."/>
            <person name="Kim H.S."/>
            <person name="Mackenzie C."/>
            <person name="Madupu R."/>
            <person name="Miller N."/>
            <person name="Shvartsbeyn A."/>
            <person name="Sullivan S.A."/>
            <person name="Vaudin M."/>
            <person name="Wiegand R."/>
            <person name="Kaplan H.B."/>
        </authorList>
    </citation>
    <scope>NUCLEOTIDE SEQUENCE [LARGE SCALE GENOMIC DNA]</scope>
    <source>
        <strain evidence="3">DK1622</strain>
    </source>
</reference>
<dbReference type="InterPro" id="IPR011010">
    <property type="entry name" value="DNA_brk_join_enz"/>
</dbReference>
<dbReference type="SUPFAM" id="SSF56349">
    <property type="entry name" value="DNA breaking-rejoining enzymes"/>
    <property type="match status" value="1"/>
</dbReference>
<dbReference type="EMBL" id="CP000113">
    <property type="protein sequence ID" value="ABF86952.1"/>
    <property type="molecule type" value="Genomic_DNA"/>
</dbReference>
<dbReference type="AlphaFoldDB" id="Q1DFB8"/>
<keyword evidence="1" id="KW-0233">DNA recombination</keyword>
<protein>
    <submittedName>
        <fullName evidence="2">Uncharacterized protein</fullName>
    </submittedName>
</protein>
<accession>Q1DFB8</accession>
<name>Q1DFB8_MYXXD</name>
<dbReference type="KEGG" id="mxa:MXAN_0383"/>
<dbReference type="InterPro" id="IPR013762">
    <property type="entry name" value="Integrase-like_cat_sf"/>
</dbReference>
<evidence type="ECO:0000313" key="2">
    <source>
        <dbReference type="EMBL" id="ABF86952.1"/>
    </source>
</evidence>
<evidence type="ECO:0000256" key="1">
    <source>
        <dbReference type="ARBA" id="ARBA00023172"/>
    </source>
</evidence>
<dbReference type="EnsemblBacteria" id="ABF86952">
    <property type="protein sequence ID" value="ABF86952"/>
    <property type="gene ID" value="MXAN_0383"/>
</dbReference>
<dbReference type="STRING" id="246197.MXAN_0383"/>
<dbReference type="GO" id="GO:0006310">
    <property type="term" value="P:DNA recombination"/>
    <property type="evidence" value="ECO:0007669"/>
    <property type="project" value="UniProtKB-KW"/>
</dbReference>
<dbReference type="GO" id="GO:0015074">
    <property type="term" value="P:DNA integration"/>
    <property type="evidence" value="ECO:0007669"/>
    <property type="project" value="InterPro"/>
</dbReference>
<keyword evidence="3" id="KW-1185">Reference proteome</keyword>
<dbReference type="Proteomes" id="UP000002402">
    <property type="component" value="Chromosome"/>
</dbReference>
<organism evidence="2 3">
    <name type="scientific">Myxococcus xanthus (strain DK1622)</name>
    <dbReference type="NCBI Taxonomy" id="246197"/>
    <lineage>
        <taxon>Bacteria</taxon>
        <taxon>Pseudomonadati</taxon>
        <taxon>Myxococcota</taxon>
        <taxon>Myxococcia</taxon>
        <taxon>Myxococcales</taxon>
        <taxon>Cystobacterineae</taxon>
        <taxon>Myxococcaceae</taxon>
        <taxon>Myxococcus</taxon>
    </lineage>
</organism>
<dbReference type="GO" id="GO:0003677">
    <property type="term" value="F:DNA binding"/>
    <property type="evidence" value="ECO:0007669"/>
    <property type="project" value="InterPro"/>
</dbReference>
<proteinExistence type="predicted"/>